<keyword evidence="4 6" id="KW-0472">Membrane</keyword>
<organism evidence="8 9">
    <name type="scientific">Staphylotrichum longicolle</name>
    <dbReference type="NCBI Taxonomy" id="669026"/>
    <lineage>
        <taxon>Eukaryota</taxon>
        <taxon>Fungi</taxon>
        <taxon>Dikarya</taxon>
        <taxon>Ascomycota</taxon>
        <taxon>Pezizomycotina</taxon>
        <taxon>Sordariomycetes</taxon>
        <taxon>Sordariomycetidae</taxon>
        <taxon>Sordariales</taxon>
        <taxon>Chaetomiaceae</taxon>
        <taxon>Staphylotrichum</taxon>
    </lineage>
</organism>
<protein>
    <recommendedName>
        <fullName evidence="7">Rhodopsin domain-containing protein</fullName>
    </recommendedName>
</protein>
<reference evidence="8" key="1">
    <citation type="submission" date="2023-02" db="EMBL/GenBank/DDBJ databases">
        <authorList>
            <person name="Palmer J.M."/>
        </authorList>
    </citation>
    <scope>NUCLEOTIDE SEQUENCE</scope>
    <source>
        <strain evidence="8">FW57</strain>
    </source>
</reference>
<feature type="transmembrane region" description="Helical" evidence="6">
    <location>
        <begin position="140"/>
        <end position="158"/>
    </location>
</feature>
<dbReference type="GO" id="GO:0016020">
    <property type="term" value="C:membrane"/>
    <property type="evidence" value="ECO:0007669"/>
    <property type="project" value="UniProtKB-SubCell"/>
</dbReference>
<evidence type="ECO:0000256" key="6">
    <source>
        <dbReference type="SAM" id="Phobius"/>
    </source>
</evidence>
<name>A0AAD4F656_9PEZI</name>
<dbReference type="InterPro" id="IPR052337">
    <property type="entry name" value="SAT4-like"/>
</dbReference>
<keyword evidence="2 6" id="KW-0812">Transmembrane</keyword>
<comment type="caution">
    <text evidence="8">The sequence shown here is derived from an EMBL/GenBank/DDBJ whole genome shotgun (WGS) entry which is preliminary data.</text>
</comment>
<comment type="similarity">
    <text evidence="5">Belongs to the SAT4 family.</text>
</comment>
<evidence type="ECO:0000256" key="2">
    <source>
        <dbReference type="ARBA" id="ARBA00022692"/>
    </source>
</evidence>
<dbReference type="InterPro" id="IPR049326">
    <property type="entry name" value="Rhodopsin_dom_fungi"/>
</dbReference>
<dbReference type="Proteomes" id="UP001197093">
    <property type="component" value="Unassembled WGS sequence"/>
</dbReference>
<feature type="transmembrane region" description="Helical" evidence="6">
    <location>
        <begin position="178"/>
        <end position="201"/>
    </location>
</feature>
<comment type="subcellular location">
    <subcellularLocation>
        <location evidence="1">Membrane</location>
        <topology evidence="1">Multi-pass membrane protein</topology>
    </subcellularLocation>
</comment>
<dbReference type="AlphaFoldDB" id="A0AAD4F656"/>
<feature type="transmembrane region" description="Helical" evidence="6">
    <location>
        <begin position="60"/>
        <end position="80"/>
    </location>
</feature>
<evidence type="ECO:0000256" key="1">
    <source>
        <dbReference type="ARBA" id="ARBA00004141"/>
    </source>
</evidence>
<accession>A0AAD4F656</accession>
<gene>
    <name evidence="8" type="ORF">NEMBOFW57_003763</name>
</gene>
<feature type="domain" description="Rhodopsin" evidence="7">
    <location>
        <begin position="4"/>
        <end position="202"/>
    </location>
</feature>
<evidence type="ECO:0000256" key="4">
    <source>
        <dbReference type="ARBA" id="ARBA00023136"/>
    </source>
</evidence>
<evidence type="ECO:0000256" key="5">
    <source>
        <dbReference type="ARBA" id="ARBA00038359"/>
    </source>
</evidence>
<feature type="transmembrane region" description="Helical" evidence="6">
    <location>
        <begin position="21"/>
        <end position="39"/>
    </location>
</feature>
<proteinExistence type="inferred from homology"/>
<evidence type="ECO:0000313" key="8">
    <source>
        <dbReference type="EMBL" id="KAG7293706.1"/>
    </source>
</evidence>
<sequence>MTGLGYGLHIWDFDVMNNMPPLLRIFNVAGTFSVTAAIWSKTSFGITLLHLTNGWVKKTVWAILITMNIAMGLSALFPWVNCTPLRKAWDMFAVGTCWDPKVMVHYNIFSGVYSACSDIALALLPWQFISGLQMKKKEKIGVGIAMSMGIFAGITGLIKVSRIPKMLSDDFADGVDLWLWGNTETTVTIIAASIPMLRVMIRDVAGSRRAYGSSDGEYYKDQSGKRNTRVVTISSGPMASDVEMAKQINDDDSDKGILDDNHHDAVKMGRIVQTNDFQLKYDTRKVENGTRG</sequence>
<dbReference type="EMBL" id="JAHCVI010000001">
    <property type="protein sequence ID" value="KAG7293706.1"/>
    <property type="molecule type" value="Genomic_DNA"/>
</dbReference>
<evidence type="ECO:0000256" key="3">
    <source>
        <dbReference type="ARBA" id="ARBA00022989"/>
    </source>
</evidence>
<evidence type="ECO:0000259" key="7">
    <source>
        <dbReference type="Pfam" id="PF20684"/>
    </source>
</evidence>
<dbReference type="PANTHER" id="PTHR33048:SF42">
    <property type="entry name" value="INTEGRAL MEMBRANE PROTEIN"/>
    <property type="match status" value="1"/>
</dbReference>
<evidence type="ECO:0000313" key="9">
    <source>
        <dbReference type="Proteomes" id="UP001197093"/>
    </source>
</evidence>
<keyword evidence="3 6" id="KW-1133">Transmembrane helix</keyword>
<dbReference type="Pfam" id="PF20684">
    <property type="entry name" value="Fung_rhodopsin"/>
    <property type="match status" value="1"/>
</dbReference>
<keyword evidence="9" id="KW-1185">Reference proteome</keyword>
<dbReference type="PANTHER" id="PTHR33048">
    <property type="entry name" value="PTH11-LIKE INTEGRAL MEMBRANE PROTEIN (AFU_ORTHOLOGUE AFUA_5G11245)"/>
    <property type="match status" value="1"/>
</dbReference>